<keyword evidence="3" id="KW-0472">Membrane</keyword>
<dbReference type="Gene3D" id="1.20.5.110">
    <property type="match status" value="1"/>
</dbReference>
<evidence type="ECO:0000256" key="5">
    <source>
        <dbReference type="ARBA" id="ARBA00023288"/>
    </source>
</evidence>
<dbReference type="GO" id="GO:0005484">
    <property type="term" value="F:SNAP receptor activity"/>
    <property type="evidence" value="ECO:0007669"/>
    <property type="project" value="TreeGrafter"/>
</dbReference>
<keyword evidence="5" id="KW-0449">Lipoprotein</keyword>
<comment type="similarity">
    <text evidence="1">Belongs to the synaptobrevin family.</text>
</comment>
<name>A0A0S4THA2_CRYHO</name>
<keyword evidence="4" id="KW-0564">Palmitate</keyword>
<comment type="subcellular location">
    <subcellularLocation>
        <location evidence="7">Endomembrane system</location>
        <topology evidence="7">Lipid-anchor</topology>
        <orientation evidence="7">Cytoplasmic side</orientation>
    </subcellularLocation>
</comment>
<keyword evidence="8" id="KW-0175">Coiled coil</keyword>
<sequence length="224" mass="26054">MKLLSVLLYKWDKEHPILLTSNYNLQDYNFFQRKTIQEHIAFHSRLLCSRVQQGNRVTVTFPQDIGHCHIYISNNGLGICCITSPDYPVRCAFSLLNEYLKTYIDSSKNHDALFSSDFTTTNNNNNNNNNNSIASNIITKDQNESIPECDEIFKRYQDPLNNDKIFKVQKDLDEVRDVMLKNIEDLLHRGETLDTLMQKSSDLSAASYQFYRSAKKNNQCCQLY</sequence>
<dbReference type="Proteomes" id="UP000199752">
    <property type="component" value="Chromosome 6"/>
</dbReference>
<protein>
    <submittedName>
        <fullName evidence="12">Synaptobrevin/VAMP-like protein</fullName>
    </submittedName>
</protein>
<dbReference type="SUPFAM" id="SSF58038">
    <property type="entry name" value="SNARE fusion complex"/>
    <property type="match status" value="1"/>
</dbReference>
<feature type="domain" description="V-SNARE coiled-coil homology" evidence="10">
    <location>
        <begin position="164"/>
        <end position="224"/>
    </location>
</feature>
<dbReference type="PANTHER" id="PTHR45806">
    <property type="entry name" value="SYNAPTOBREVIN HOMOLOG YKT6"/>
    <property type="match status" value="1"/>
</dbReference>
<dbReference type="PROSITE" id="PS50892">
    <property type="entry name" value="V_SNARE"/>
    <property type="match status" value="1"/>
</dbReference>
<evidence type="ECO:0000256" key="3">
    <source>
        <dbReference type="ARBA" id="ARBA00023136"/>
    </source>
</evidence>
<dbReference type="Gene3D" id="3.30.450.50">
    <property type="entry name" value="Longin domain"/>
    <property type="match status" value="1"/>
</dbReference>
<evidence type="ECO:0000256" key="6">
    <source>
        <dbReference type="ARBA" id="ARBA00023289"/>
    </source>
</evidence>
<keyword evidence="6" id="KW-0636">Prenylation</keyword>
<evidence type="ECO:0000256" key="7">
    <source>
        <dbReference type="ARBA" id="ARBA00046278"/>
    </source>
</evidence>
<keyword evidence="13" id="KW-1185">Reference proteome</keyword>
<dbReference type="SMART" id="SM01270">
    <property type="entry name" value="Longin"/>
    <property type="match status" value="1"/>
</dbReference>
<dbReference type="SUPFAM" id="SSF64356">
    <property type="entry name" value="SNARE-like"/>
    <property type="match status" value="1"/>
</dbReference>
<dbReference type="Pfam" id="PF00957">
    <property type="entry name" value="Synaptobrevin"/>
    <property type="match status" value="1"/>
</dbReference>
<dbReference type="VEuPathDB" id="CryptoDB:GY17_00000050"/>
<dbReference type="InterPro" id="IPR010908">
    <property type="entry name" value="Longin_dom"/>
</dbReference>
<dbReference type="InterPro" id="IPR042855">
    <property type="entry name" value="V_SNARE_CC"/>
</dbReference>
<reference evidence="12 13" key="1">
    <citation type="submission" date="2014-11" db="EMBL/GenBank/DDBJ databases">
        <title>Comparative genomic analysis of Cryptosporidium hominis reveals occurrence of genetic recombination in virulent subtypes.</title>
        <authorList>
            <person name="Guo Y."/>
            <person name="Tang K."/>
            <person name="Frace M."/>
            <person name="Li N."/>
            <person name="Roellig D.M."/>
            <person name="Sammons S."/>
            <person name="Knipe K."/>
            <person name="Rowe L."/>
            <person name="Feng Y."/>
            <person name="Xiao L."/>
        </authorList>
    </citation>
    <scope>NUCLEOTIDE SEQUENCE [LARGE SCALE GENOMIC DNA]</scope>
    <source>
        <strain evidence="12">30976</strain>
    </source>
</reference>
<dbReference type="EMBL" id="LN877952">
    <property type="protein sequence ID" value="CUV06479.1"/>
    <property type="molecule type" value="Genomic_DNA"/>
</dbReference>
<gene>
    <name evidence="11" type="ORF">CHUDEA6_510</name>
    <name evidence="12" type="ORF">GY17_00000050</name>
</gene>
<dbReference type="VEuPathDB" id="CryptoDB:ChTU502y2012_419g0245"/>
<evidence type="ECO:0000313" key="12">
    <source>
        <dbReference type="EMBL" id="PPS97472.1"/>
    </source>
</evidence>
<dbReference type="Pfam" id="PF13774">
    <property type="entry name" value="Longin"/>
    <property type="match status" value="1"/>
</dbReference>
<organism evidence="11">
    <name type="scientific">Cryptosporidium hominis</name>
    <dbReference type="NCBI Taxonomy" id="237895"/>
    <lineage>
        <taxon>Eukaryota</taxon>
        <taxon>Sar</taxon>
        <taxon>Alveolata</taxon>
        <taxon>Apicomplexa</taxon>
        <taxon>Conoidasida</taxon>
        <taxon>Coccidia</taxon>
        <taxon>Eucoccidiorida</taxon>
        <taxon>Eimeriorina</taxon>
        <taxon>Cryptosporidiidae</taxon>
        <taxon>Cryptosporidium</taxon>
    </lineage>
</organism>
<evidence type="ECO:0000313" key="13">
    <source>
        <dbReference type="Proteomes" id="UP001429100"/>
    </source>
</evidence>
<dbReference type="PROSITE" id="PS50859">
    <property type="entry name" value="LONGIN"/>
    <property type="match status" value="1"/>
</dbReference>
<dbReference type="VEuPathDB" id="CryptoDB:CHUDEA6_510"/>
<dbReference type="InterPro" id="IPR011012">
    <property type="entry name" value="Longin-like_dom_sf"/>
</dbReference>
<proteinExistence type="inferred from homology"/>
<evidence type="ECO:0000259" key="9">
    <source>
        <dbReference type="PROSITE" id="PS50859"/>
    </source>
</evidence>
<feature type="domain" description="Longin" evidence="9">
    <location>
        <begin position="7"/>
        <end position="106"/>
    </location>
</feature>
<dbReference type="GO" id="GO:0006888">
    <property type="term" value="P:endoplasmic reticulum to Golgi vesicle-mediated transport"/>
    <property type="evidence" value="ECO:0007669"/>
    <property type="project" value="TreeGrafter"/>
</dbReference>
<evidence type="ECO:0000256" key="1">
    <source>
        <dbReference type="ARBA" id="ARBA00008025"/>
    </source>
</evidence>
<dbReference type="GO" id="GO:0005794">
    <property type="term" value="C:Golgi apparatus"/>
    <property type="evidence" value="ECO:0007669"/>
    <property type="project" value="TreeGrafter"/>
</dbReference>
<reference evidence="11" key="2">
    <citation type="submission" date="2015-08" db="EMBL/GenBank/DDBJ databases">
        <authorList>
            <person name="Babu N.S."/>
            <person name="Beckwith C.J."/>
            <person name="Beseler K.G."/>
            <person name="Brison A."/>
            <person name="Carone J.V."/>
            <person name="Caskin T.P."/>
            <person name="Diamond M."/>
            <person name="Durham M.E."/>
            <person name="Foxe J.M."/>
            <person name="Go M."/>
            <person name="Henderson B.A."/>
            <person name="Jones I.B."/>
            <person name="McGettigan J.A."/>
            <person name="Micheletti S.J."/>
            <person name="Nasrallah M.E."/>
            <person name="Ortiz D."/>
            <person name="Piller C.R."/>
            <person name="Privatt S.R."/>
            <person name="Schneider S.L."/>
            <person name="Sharp S."/>
            <person name="Smith T.C."/>
            <person name="Stanton J.D."/>
            <person name="Ullery H.E."/>
            <person name="Wilson R.J."/>
            <person name="Serrano M.G."/>
            <person name="Buck G."/>
            <person name="Lee V."/>
            <person name="Wang Y."/>
            <person name="Carvalho R."/>
            <person name="Voegtly L."/>
            <person name="Shi R."/>
            <person name="Duckworth R."/>
            <person name="Johnson A."/>
            <person name="Loviza R."/>
            <person name="Walstead R."/>
            <person name="Shah Z."/>
            <person name="Kiflezghi M."/>
            <person name="Wade K."/>
            <person name="Ball S.L."/>
            <person name="Bradley K.W."/>
            <person name="Asai D.J."/>
            <person name="Bowman C.A."/>
            <person name="Russell D.A."/>
            <person name="Pope W.H."/>
            <person name="Jacobs-Sera D."/>
            <person name="Hendrix R.W."/>
            <person name="Hatfull G.F."/>
        </authorList>
    </citation>
    <scope>NUCLEOTIDE SEQUENCE [LARGE SCALE GENOMIC DNA]</scope>
</reference>
<keyword evidence="2" id="KW-0488">Methylation</keyword>
<evidence type="ECO:0000259" key="10">
    <source>
        <dbReference type="PROSITE" id="PS50892"/>
    </source>
</evidence>
<dbReference type="EMBL" id="JTAI01000007">
    <property type="protein sequence ID" value="PPS97472.1"/>
    <property type="molecule type" value="Genomic_DNA"/>
</dbReference>
<dbReference type="CDD" id="cd14824">
    <property type="entry name" value="Longin"/>
    <property type="match status" value="1"/>
</dbReference>
<evidence type="ECO:0000256" key="8">
    <source>
        <dbReference type="PROSITE-ProRule" id="PRU00290"/>
    </source>
</evidence>
<reference evidence="12 13" key="3">
    <citation type="submission" date="2017-10" db="EMBL/GenBank/DDBJ databases">
        <title>Consistent, comparative and evidence-based genome annotation and re-annotation for the closely-related species, Cryptosporidium parvum, C. hominis and C. tyzzeri.</title>
        <authorList>
            <person name="Baptista R.P."/>
            <person name="Li Y."/>
            <person name="Sateriale A."/>
            <person name="Striepen B."/>
            <person name="Kissinger J.C."/>
        </authorList>
    </citation>
    <scope>NUCLEOTIDE SEQUENCE [LARGE SCALE GENOMIC DNA]</scope>
    <source>
        <strain evidence="12">30976</strain>
    </source>
</reference>
<accession>A0A0S4THA2</accession>
<evidence type="ECO:0000256" key="4">
    <source>
        <dbReference type="ARBA" id="ARBA00023139"/>
    </source>
</evidence>
<dbReference type="AlphaFoldDB" id="A0A0S4THA2"/>
<dbReference type="VEuPathDB" id="CryptoDB:Chro.60069"/>
<evidence type="ECO:0000313" key="11">
    <source>
        <dbReference type="EMBL" id="CUV06479.1"/>
    </source>
</evidence>
<evidence type="ECO:0000256" key="2">
    <source>
        <dbReference type="ARBA" id="ARBA00022481"/>
    </source>
</evidence>
<dbReference type="Proteomes" id="UP001429100">
    <property type="component" value="Unassembled WGS sequence"/>
</dbReference>
<dbReference type="PANTHER" id="PTHR45806:SF1">
    <property type="entry name" value="SYNAPTOBREVIN HOMOLOG YKT6"/>
    <property type="match status" value="1"/>
</dbReference>